<proteinExistence type="inferred from homology"/>
<evidence type="ECO:0000313" key="8">
    <source>
        <dbReference type="EMBL" id="MCB4821037.1"/>
    </source>
</evidence>
<keyword evidence="3 6" id="KW-0479">Metal-binding</keyword>
<dbReference type="PANTHER" id="PTHR43161:SF9">
    <property type="entry name" value="SORBITOL DEHYDROGENASE"/>
    <property type="match status" value="1"/>
</dbReference>
<dbReference type="AlphaFoldDB" id="A0A9X1IAN0"/>
<dbReference type="Gene3D" id="3.40.50.720">
    <property type="entry name" value="NAD(P)-binding Rossmann-like Domain"/>
    <property type="match status" value="1"/>
</dbReference>
<organism evidence="8 9">
    <name type="scientific">Roseicella aerolata</name>
    <dbReference type="NCBI Taxonomy" id="2883479"/>
    <lineage>
        <taxon>Bacteria</taxon>
        <taxon>Pseudomonadati</taxon>
        <taxon>Pseudomonadota</taxon>
        <taxon>Alphaproteobacteria</taxon>
        <taxon>Acetobacterales</taxon>
        <taxon>Roseomonadaceae</taxon>
        <taxon>Roseicella</taxon>
    </lineage>
</organism>
<dbReference type="PROSITE" id="PS00059">
    <property type="entry name" value="ADH_ZINC"/>
    <property type="match status" value="1"/>
</dbReference>
<dbReference type="InterPro" id="IPR011032">
    <property type="entry name" value="GroES-like_sf"/>
</dbReference>
<comment type="cofactor">
    <cofactor evidence="1 6">
        <name>Zn(2+)</name>
        <dbReference type="ChEBI" id="CHEBI:29105"/>
    </cofactor>
</comment>
<dbReference type="Pfam" id="PF08240">
    <property type="entry name" value="ADH_N"/>
    <property type="match status" value="1"/>
</dbReference>
<feature type="domain" description="Enoyl reductase (ER)" evidence="7">
    <location>
        <begin position="26"/>
        <end position="360"/>
    </location>
</feature>
<sequence length="362" mass="37632">MPSDGQGAERRGELNRPAGGRAVVIHAPKDLRIEERAAAEPGPGQVRLRIRAGGICGSDLHYYLHGGFGAVRLREPMVLGHEIAGTVEAVGEGVAHLAPGISVAVNPSLPCGACRWCLAGQPNHCLDMRFYGSAMRLPHVQGGFAQSLVCEAARAVPLPDGMDIARAAFAEPLSVCLHAARQAGPLLGARVLVTGAGPIGTLAVAVARHAGAREIVVTDLLSSPLLTVRRMGADRTVAVAEDPEALRGYAVDKGHFDVVFEASGSAAALKTAIEVARPGAVIVQLGLGGDVSLPLSALVAKEIALRGTFRFQEEFALAIELLARGAIDPMPMLTATLPVEEAVAAFELAGDRSKAMKVQLAF</sequence>
<dbReference type="Pfam" id="PF00107">
    <property type="entry name" value="ADH_zinc_N"/>
    <property type="match status" value="1"/>
</dbReference>
<reference evidence="8" key="1">
    <citation type="submission" date="2021-10" db="EMBL/GenBank/DDBJ databases">
        <title>Roseicella aerolatum sp. nov., isolated from aerosols of e-waste dismantling site.</title>
        <authorList>
            <person name="Qin T."/>
        </authorList>
    </citation>
    <scope>NUCLEOTIDE SEQUENCE</scope>
    <source>
        <strain evidence="8">GB24</strain>
    </source>
</reference>
<dbReference type="CDD" id="cd08232">
    <property type="entry name" value="idonate-5-DH"/>
    <property type="match status" value="1"/>
</dbReference>
<dbReference type="SUPFAM" id="SSF51735">
    <property type="entry name" value="NAD(P)-binding Rossmann-fold domains"/>
    <property type="match status" value="1"/>
</dbReference>
<evidence type="ECO:0000256" key="6">
    <source>
        <dbReference type="RuleBase" id="RU361277"/>
    </source>
</evidence>
<dbReference type="RefSeq" id="WP_226605171.1">
    <property type="nucleotide sequence ID" value="NZ_JAJAQI010000005.1"/>
</dbReference>
<comment type="similarity">
    <text evidence="2 6">Belongs to the zinc-containing alcohol dehydrogenase family.</text>
</comment>
<dbReference type="GO" id="GO:0008270">
    <property type="term" value="F:zinc ion binding"/>
    <property type="evidence" value="ECO:0007669"/>
    <property type="project" value="InterPro"/>
</dbReference>
<keyword evidence="5" id="KW-0560">Oxidoreductase</keyword>
<evidence type="ECO:0000256" key="3">
    <source>
        <dbReference type="ARBA" id="ARBA00022723"/>
    </source>
</evidence>
<dbReference type="Gene3D" id="3.90.180.10">
    <property type="entry name" value="Medium-chain alcohol dehydrogenases, catalytic domain"/>
    <property type="match status" value="1"/>
</dbReference>
<evidence type="ECO:0000313" key="9">
    <source>
        <dbReference type="Proteomes" id="UP001139311"/>
    </source>
</evidence>
<keyword evidence="4 6" id="KW-0862">Zinc</keyword>
<gene>
    <name evidence="8" type="ORF">LHA35_04740</name>
</gene>
<dbReference type="InterPro" id="IPR002328">
    <property type="entry name" value="ADH_Zn_CS"/>
</dbReference>
<dbReference type="Proteomes" id="UP001139311">
    <property type="component" value="Unassembled WGS sequence"/>
</dbReference>
<evidence type="ECO:0000259" key="7">
    <source>
        <dbReference type="SMART" id="SM00829"/>
    </source>
</evidence>
<dbReference type="SMART" id="SM00829">
    <property type="entry name" value="PKS_ER"/>
    <property type="match status" value="1"/>
</dbReference>
<evidence type="ECO:0000256" key="2">
    <source>
        <dbReference type="ARBA" id="ARBA00008072"/>
    </source>
</evidence>
<evidence type="ECO:0000256" key="5">
    <source>
        <dbReference type="ARBA" id="ARBA00023002"/>
    </source>
</evidence>
<dbReference type="InterPro" id="IPR020843">
    <property type="entry name" value="ER"/>
</dbReference>
<name>A0A9X1IAN0_9PROT</name>
<dbReference type="GO" id="GO:0016616">
    <property type="term" value="F:oxidoreductase activity, acting on the CH-OH group of donors, NAD or NADP as acceptor"/>
    <property type="evidence" value="ECO:0007669"/>
    <property type="project" value="UniProtKB-ARBA"/>
</dbReference>
<dbReference type="InterPro" id="IPR013154">
    <property type="entry name" value="ADH-like_N"/>
</dbReference>
<evidence type="ECO:0000256" key="4">
    <source>
        <dbReference type="ARBA" id="ARBA00022833"/>
    </source>
</evidence>
<accession>A0A9X1IAN0</accession>
<comment type="caution">
    <text evidence="8">The sequence shown here is derived from an EMBL/GenBank/DDBJ whole genome shotgun (WGS) entry which is preliminary data.</text>
</comment>
<protein>
    <submittedName>
        <fullName evidence="8">L-idonate 5-dehydrogenase</fullName>
    </submittedName>
</protein>
<dbReference type="EMBL" id="JAJAQI010000005">
    <property type="protein sequence ID" value="MCB4821037.1"/>
    <property type="molecule type" value="Genomic_DNA"/>
</dbReference>
<dbReference type="PANTHER" id="PTHR43161">
    <property type="entry name" value="SORBITOL DEHYDROGENASE"/>
    <property type="match status" value="1"/>
</dbReference>
<dbReference type="InterPro" id="IPR036291">
    <property type="entry name" value="NAD(P)-bd_dom_sf"/>
</dbReference>
<dbReference type="InterPro" id="IPR013149">
    <property type="entry name" value="ADH-like_C"/>
</dbReference>
<keyword evidence="9" id="KW-1185">Reference proteome</keyword>
<dbReference type="SUPFAM" id="SSF50129">
    <property type="entry name" value="GroES-like"/>
    <property type="match status" value="1"/>
</dbReference>
<evidence type="ECO:0000256" key="1">
    <source>
        <dbReference type="ARBA" id="ARBA00001947"/>
    </source>
</evidence>